<evidence type="ECO:0000256" key="2">
    <source>
        <dbReference type="SAM" id="MobiDB-lite"/>
    </source>
</evidence>
<dbReference type="InterPro" id="IPR007751">
    <property type="entry name" value="DUF676_lipase-like"/>
</dbReference>
<feature type="region of interest" description="Disordered" evidence="2">
    <location>
        <begin position="145"/>
        <end position="176"/>
    </location>
</feature>
<dbReference type="STRING" id="2316362.A0A4Q2DVK6"/>
<reference evidence="4 5" key="1">
    <citation type="submission" date="2019-01" db="EMBL/GenBank/DDBJ databases">
        <title>Draft genome sequence of Psathyrella aberdarensis IHI B618.</title>
        <authorList>
            <person name="Buettner E."/>
            <person name="Kellner H."/>
        </authorList>
    </citation>
    <scope>NUCLEOTIDE SEQUENCE [LARGE SCALE GENOMIC DNA]</scope>
    <source>
        <strain evidence="4 5">IHI B618</strain>
    </source>
</reference>
<feature type="region of interest" description="Disordered" evidence="2">
    <location>
        <begin position="430"/>
        <end position="462"/>
    </location>
</feature>
<evidence type="ECO:0000259" key="3">
    <source>
        <dbReference type="Pfam" id="PF05057"/>
    </source>
</evidence>
<dbReference type="Proteomes" id="UP000290288">
    <property type="component" value="Unassembled WGS sequence"/>
</dbReference>
<feature type="compositionally biased region" description="Basic and acidic residues" evidence="2">
    <location>
        <begin position="389"/>
        <end position="401"/>
    </location>
</feature>
<keyword evidence="5" id="KW-1185">Reference proteome</keyword>
<dbReference type="PANTHER" id="PTHR11440">
    <property type="entry name" value="LECITHIN-CHOLESTEROL ACYLTRANSFERASE-RELATED"/>
    <property type="match status" value="1"/>
</dbReference>
<dbReference type="EMBL" id="SDEE01000032">
    <property type="protein sequence ID" value="RXW23791.1"/>
    <property type="molecule type" value="Genomic_DNA"/>
</dbReference>
<name>A0A4Q2DVK6_9AGAR</name>
<dbReference type="AlphaFoldDB" id="A0A4Q2DVK6"/>
<evidence type="ECO:0000313" key="5">
    <source>
        <dbReference type="Proteomes" id="UP000290288"/>
    </source>
</evidence>
<proteinExistence type="inferred from homology"/>
<organism evidence="4 5">
    <name type="scientific">Candolleomyces aberdarensis</name>
    <dbReference type="NCBI Taxonomy" id="2316362"/>
    <lineage>
        <taxon>Eukaryota</taxon>
        <taxon>Fungi</taxon>
        <taxon>Dikarya</taxon>
        <taxon>Basidiomycota</taxon>
        <taxon>Agaricomycotina</taxon>
        <taxon>Agaricomycetes</taxon>
        <taxon>Agaricomycetidae</taxon>
        <taxon>Agaricales</taxon>
        <taxon>Agaricineae</taxon>
        <taxon>Psathyrellaceae</taxon>
        <taxon>Candolleomyces</taxon>
    </lineage>
</organism>
<evidence type="ECO:0000313" key="4">
    <source>
        <dbReference type="EMBL" id="RXW23791.1"/>
    </source>
</evidence>
<dbReference type="InterPro" id="IPR029058">
    <property type="entry name" value="AB_hydrolase_fold"/>
</dbReference>
<protein>
    <recommendedName>
        <fullName evidence="3">DUF676 domain-containing protein</fullName>
    </recommendedName>
</protein>
<evidence type="ECO:0000256" key="1">
    <source>
        <dbReference type="ARBA" id="ARBA00007920"/>
    </source>
</evidence>
<feature type="compositionally biased region" description="Basic and acidic residues" evidence="2">
    <location>
        <begin position="444"/>
        <end position="462"/>
    </location>
</feature>
<gene>
    <name evidence="4" type="ORF">EST38_g2060</name>
</gene>
<comment type="caution">
    <text evidence="4">The sequence shown here is derived from an EMBL/GenBank/DDBJ whole genome shotgun (WGS) entry which is preliminary data.</text>
</comment>
<dbReference type="SUPFAM" id="SSF53474">
    <property type="entry name" value="alpha/beta-Hydrolases"/>
    <property type="match status" value="1"/>
</dbReference>
<feature type="region of interest" description="Disordered" evidence="2">
    <location>
        <begin position="346"/>
        <end position="405"/>
    </location>
</feature>
<dbReference type="Pfam" id="PF05057">
    <property type="entry name" value="DUF676"/>
    <property type="match status" value="1"/>
</dbReference>
<accession>A0A4Q2DVK6</accession>
<comment type="similarity">
    <text evidence="1">Belongs to the putative lipase ROG1 family.</text>
</comment>
<sequence>MNPALVDPVRTPRYPIVLSHGLYGFDARGPTNFPSLRMHYWANALAFLRGTVGAEVIVTSVPGTGSVESRSARLDEQLQIKARGRGVNFLAHSMGGLDCRHLITHIQPTEYTPLSLTTISTPHRGSPFMDWCVDNIGIGKLKQQERQLQYGQPKRDELNEYESPRTVPPPISETSNNASASSLASLFNVNVTSLPSSFTTLILSTVDSPAYACLTSAYLNEVFNPATPNDPNVKYFSVAGRAGSVSVLHPFWFTKLVVDGFEEKERARLLSEAFAQEDSSKPPPENPIWADQREWGNDGLVTVQSAKWGEFLGTLDNVDHWEMRARAVSNSASTYQPYQFLDSVPRQQEPAPAMSSRLHPTVTKKRVSSNSSQIPSKEAAMEETEEERDEVKRQRQSEFTKGDQVVRASTDKLSLVFDWIVDQMPNPQMLTGAGTLPTPPNLFKSKDKEADASIRSDSRDRDDDIRKLAAEMIAHTVGPGVSSPYTSRPSDHDDILPLRFSSDTKPENMVGEVKKMMERERQRWRKNELATKADLERFYVALTRKMWDEGL</sequence>
<dbReference type="OrthoDB" id="5592486at2759"/>
<feature type="domain" description="DUF676" evidence="3">
    <location>
        <begin position="86"/>
        <end position="184"/>
    </location>
</feature>
<dbReference type="Gene3D" id="3.40.50.1820">
    <property type="entry name" value="alpha/beta hydrolase"/>
    <property type="match status" value="1"/>
</dbReference>